<evidence type="ECO:0000313" key="8">
    <source>
        <dbReference type="Proteomes" id="UP000215134"/>
    </source>
</evidence>
<dbReference type="SUPFAM" id="SSF51161">
    <property type="entry name" value="Trimeric LpxA-like enzymes"/>
    <property type="match status" value="1"/>
</dbReference>
<dbReference type="STRING" id="1411141.GCA_001590885_00939"/>
<evidence type="ECO:0000256" key="4">
    <source>
        <dbReference type="ARBA" id="ARBA00023098"/>
    </source>
</evidence>
<dbReference type="RefSeq" id="WP_061795350.1">
    <property type="nucleotide sequence ID" value="NZ_CABITV010000001.1"/>
</dbReference>
<dbReference type="InterPro" id="IPR011004">
    <property type="entry name" value="Trimer_LpxA-like_sf"/>
</dbReference>
<dbReference type="Pfam" id="PF00132">
    <property type="entry name" value="Hexapep"/>
    <property type="match status" value="2"/>
</dbReference>
<reference evidence="7 8" key="1">
    <citation type="submission" date="2017-06" db="EMBL/GenBank/DDBJ databases">
        <authorList>
            <consortium name="Pathogen Informatics"/>
        </authorList>
    </citation>
    <scope>NUCLEOTIDE SEQUENCE [LARGE SCALE GENOMIC DNA]</scope>
    <source>
        <strain evidence="7 8">NCTC12148</strain>
    </source>
</reference>
<accession>A0A240C0X1</accession>
<dbReference type="AlphaFoldDB" id="A0A240C0X1"/>
<dbReference type="OrthoDB" id="6493664at2"/>
<dbReference type="Gene3D" id="2.160.10.10">
    <property type="entry name" value="Hexapeptide repeat proteins"/>
    <property type="match status" value="1"/>
</dbReference>
<keyword evidence="4" id="KW-0443">Lipid metabolism</keyword>
<evidence type="ECO:0000256" key="5">
    <source>
        <dbReference type="ARBA" id="ARBA00023315"/>
    </source>
</evidence>
<dbReference type="Proteomes" id="UP000215134">
    <property type="component" value="Chromosome 1"/>
</dbReference>
<sequence>MISPSARIAANSVIEPGVIIGPGVSIGPFCVISAGVEIGAGTAIASHVVINGRTRIGRDNVIGQFSSIGEMNQDLKPTDDDVSLILGDRNRIGSRATLHRGSPQGARCTALGNDNLLLDNVHIAHDCRVGDRTRIGNNSGLAGHVTLGDAAWIGALCGVHQFCVIGPHARLADGAFLVQDLPPFIDGGGGGHARPQGVHQLAPAFQTADAQQQRVILSLYDMLYQRSMALEDVREQVARLSVEYPLLRLFAAFFSQSTRGVIR</sequence>
<dbReference type="GO" id="GO:0009245">
    <property type="term" value="P:lipid A biosynthetic process"/>
    <property type="evidence" value="ECO:0007669"/>
    <property type="project" value="UniProtKB-KW"/>
</dbReference>
<dbReference type="GO" id="GO:0008780">
    <property type="term" value="F:acyl-[acyl-carrier-protein]-UDP-N-acetylglucosamine O-acyltransferase activity"/>
    <property type="evidence" value="ECO:0007669"/>
    <property type="project" value="UniProtKB-EC"/>
</dbReference>
<dbReference type="NCBIfam" id="NF003657">
    <property type="entry name" value="PRK05289.1"/>
    <property type="match status" value="1"/>
</dbReference>
<evidence type="ECO:0000256" key="3">
    <source>
        <dbReference type="ARBA" id="ARBA00022679"/>
    </source>
</evidence>
<dbReference type="Pfam" id="PF13720">
    <property type="entry name" value="Acetyltransf_11"/>
    <property type="match status" value="1"/>
</dbReference>
<dbReference type="InterPro" id="IPR029098">
    <property type="entry name" value="Acetyltransf_C"/>
</dbReference>
<dbReference type="KEGG" id="sfj:SAMEA4384070_2430"/>
<keyword evidence="8" id="KW-1185">Reference proteome</keyword>
<evidence type="ECO:0000313" key="7">
    <source>
        <dbReference type="EMBL" id="SNW01399.1"/>
    </source>
</evidence>
<dbReference type="EC" id="2.3.1.129" evidence="7"/>
<proteinExistence type="predicted"/>
<name>A0A240C0X1_SERFI</name>
<dbReference type="InterPro" id="IPR037157">
    <property type="entry name" value="Acetyltransf_C_sf"/>
</dbReference>
<dbReference type="GO" id="GO:0016020">
    <property type="term" value="C:membrane"/>
    <property type="evidence" value="ECO:0007669"/>
    <property type="project" value="GOC"/>
</dbReference>
<gene>
    <name evidence="7" type="primary">lpxA_1</name>
    <name evidence="7" type="ORF">SAMEA4384070_02430</name>
</gene>
<dbReference type="Gene3D" id="1.20.1180.10">
    <property type="entry name" value="Udp N-acetylglucosamine O-acyltransferase, C-terminal domain"/>
    <property type="match status" value="1"/>
</dbReference>
<dbReference type="GeneID" id="75027584"/>
<protein>
    <submittedName>
        <fullName evidence="7">Acyl-[acyl-carrier-protein]--UDP-N-acetylglucosamine O-acyltransferase</fullName>
        <ecNumber evidence="7">2.3.1.129</ecNumber>
    </submittedName>
</protein>
<dbReference type="PANTHER" id="PTHR43480:SF1">
    <property type="entry name" value="ACYL-[ACYL-CARRIER-PROTEIN]--UDP-N-ACETYLGLUCOSAMINE O-ACYLTRANSFERASE, MITOCHONDRIAL-RELATED"/>
    <property type="match status" value="1"/>
</dbReference>
<keyword evidence="2" id="KW-0441">Lipid A biosynthesis</keyword>
<dbReference type="PIRSF" id="PIRSF000456">
    <property type="entry name" value="UDP-GlcNAc_acltr"/>
    <property type="match status" value="1"/>
</dbReference>
<dbReference type="InterPro" id="IPR010137">
    <property type="entry name" value="Lipid_A_LpxA"/>
</dbReference>
<evidence type="ECO:0000259" key="6">
    <source>
        <dbReference type="Pfam" id="PF13720"/>
    </source>
</evidence>
<keyword evidence="1" id="KW-0444">Lipid biosynthesis</keyword>
<evidence type="ECO:0000256" key="2">
    <source>
        <dbReference type="ARBA" id="ARBA00022556"/>
    </source>
</evidence>
<dbReference type="PANTHER" id="PTHR43480">
    <property type="entry name" value="ACYL-[ACYL-CARRIER-PROTEIN]--UDP-N-ACETYLGLUCOSAMINE O-ACYLTRANSFERASE"/>
    <property type="match status" value="1"/>
</dbReference>
<keyword evidence="3 7" id="KW-0808">Transferase</keyword>
<organism evidence="7 8">
    <name type="scientific">Serratia ficaria</name>
    <dbReference type="NCBI Taxonomy" id="61651"/>
    <lineage>
        <taxon>Bacteria</taxon>
        <taxon>Pseudomonadati</taxon>
        <taxon>Pseudomonadota</taxon>
        <taxon>Gammaproteobacteria</taxon>
        <taxon>Enterobacterales</taxon>
        <taxon>Yersiniaceae</taxon>
        <taxon>Serratia</taxon>
    </lineage>
</organism>
<keyword evidence="5 7" id="KW-0012">Acyltransferase</keyword>
<evidence type="ECO:0000256" key="1">
    <source>
        <dbReference type="ARBA" id="ARBA00022516"/>
    </source>
</evidence>
<dbReference type="EMBL" id="LT906479">
    <property type="protein sequence ID" value="SNW01399.1"/>
    <property type="molecule type" value="Genomic_DNA"/>
</dbReference>
<dbReference type="InterPro" id="IPR001451">
    <property type="entry name" value="Hexapep"/>
</dbReference>
<feature type="domain" description="UDP N-acetylglucosamine O-acyltransferase C-terminal" evidence="6">
    <location>
        <begin position="180"/>
        <end position="262"/>
    </location>
</feature>